<reference evidence="7" key="2">
    <citation type="submission" date="2022-12" db="EMBL/GenBank/DDBJ databases">
        <title>B. miyamotoi WGS.</title>
        <authorList>
            <person name="Kuleshov K.V."/>
            <person name="Hoornstra D."/>
            <person name="Hovius J.W."/>
            <person name="Platonov A.E."/>
            <person name="Telford S.R. III."/>
        </authorList>
    </citation>
    <scope>NUCLEOTIDE SEQUENCE</scope>
    <source>
        <strain evidence="7">Yekat-76</strain>
        <plasmid evidence="7">pYekat-76-lp29-2-2</plasmid>
    </source>
</reference>
<dbReference type="RefSeq" id="WP_099591069.1">
    <property type="nucleotide sequence ID" value="NZ_CP024339.2"/>
</dbReference>
<evidence type="ECO:0000313" key="10">
    <source>
        <dbReference type="Proteomes" id="UP001164513"/>
    </source>
</evidence>
<geneLocation type="plasmid" evidence="1 8">
    <name>pYekat-1-lp29-2-2</name>
</geneLocation>
<evidence type="ECO:0000313" key="2">
    <source>
        <dbReference type="EMBL" id="QBK62522.1"/>
    </source>
</evidence>
<dbReference type="EMBL" id="CP117145">
    <property type="protein sequence ID" value="WEG86371.1"/>
    <property type="molecule type" value="Genomic_DNA"/>
</dbReference>
<geneLocation type="plasmid" evidence="5">
    <name>unnamed</name>
</geneLocation>
<evidence type="ECO:0000313" key="5">
    <source>
        <dbReference type="EMBL" id="QBL99208.1"/>
    </source>
</evidence>
<evidence type="ECO:0000313" key="1">
    <source>
        <dbReference type="EMBL" id="ATQ16662.1"/>
    </source>
</evidence>
<dbReference type="Proteomes" id="UP001164513">
    <property type="component" value="Plasmid pZSt-lp29-2-2"/>
</dbReference>
<evidence type="ECO:0000313" key="7">
    <source>
        <dbReference type="EMBL" id="WEG86371.1"/>
    </source>
</evidence>
<dbReference type="Proteomes" id="UP000291995">
    <property type="component" value="Plasmid pYekat-76-lp29-2-2"/>
</dbReference>
<dbReference type="EMBL" id="CP114733">
    <property type="protein sequence ID" value="WAZ72864.1"/>
    <property type="molecule type" value="Genomic_DNA"/>
</dbReference>
<dbReference type="EMBL" id="CP036929">
    <property type="protein sequence ID" value="QBK65130.1"/>
    <property type="molecule type" value="Genomic_DNA"/>
</dbReference>
<reference evidence="6" key="3">
    <citation type="submission" date="2022-12" db="EMBL/GenBank/DDBJ databases">
        <title>B. miyamotoi WGS.</title>
        <authorList>
            <person name="Gabriele M."/>
            <person name="Kuleshov K.V."/>
            <person name="Hepner S."/>
            <person name="Hoornstra D."/>
            <person name="Hovius J.W."/>
            <person name="Platonov A.E."/>
            <person name="Fingerle V."/>
            <person name="Strube C."/>
        </authorList>
    </citation>
    <scope>NUCLEOTIDE SEQUENCE</scope>
    <source>
        <strain evidence="6">ZStruIII14-9</strain>
        <plasmid evidence="6">pZSt-lp29-2-2</plasmid>
    </source>
</reference>
<dbReference type="EMBL" id="CP024339">
    <property type="protein sequence ID" value="ATQ16662.1"/>
    <property type="molecule type" value="Genomic_DNA"/>
</dbReference>
<keyword evidence="5" id="KW-0614">Plasmid</keyword>
<evidence type="ECO:0000313" key="3">
    <source>
        <dbReference type="EMBL" id="QBK63815.1"/>
    </source>
</evidence>
<gene>
    <name evidence="1" type="ORF">CNO13_05785</name>
    <name evidence="7" type="ORF">EZU67_005030</name>
    <name evidence="2" type="ORF">EZU67_05030</name>
    <name evidence="3" type="ORF">EZU68_05355</name>
    <name evidence="4" type="ORF">EZU69_05505</name>
    <name evidence="5" type="ORF">EZU71_04845</name>
    <name evidence="6" type="ORF">O5404_07570</name>
</gene>
<proteinExistence type="predicted"/>
<organism evidence="5">
    <name type="scientific">Borrelia miyamotoi</name>
    <dbReference type="NCBI Taxonomy" id="47466"/>
    <lineage>
        <taxon>Bacteria</taxon>
        <taxon>Pseudomonadati</taxon>
        <taxon>Spirochaetota</taxon>
        <taxon>Spirochaetia</taxon>
        <taxon>Spirochaetales</taxon>
        <taxon>Borreliaceae</taxon>
        <taxon>Borrelia</taxon>
    </lineage>
</organism>
<dbReference type="EMBL" id="CP036738">
    <property type="protein sequence ID" value="QBK63815.1"/>
    <property type="molecule type" value="Genomic_DNA"/>
</dbReference>
<keyword evidence="8" id="KW-1185">Reference proteome</keyword>
<evidence type="ECO:0000313" key="8">
    <source>
        <dbReference type="Proteomes" id="UP000230633"/>
    </source>
</evidence>
<dbReference type="EMBL" id="CP037474">
    <property type="protein sequence ID" value="QBL99208.1"/>
    <property type="molecule type" value="Genomic_DNA"/>
</dbReference>
<geneLocation type="plasmid" evidence="7 9">
    <name>pYekat-76-lp29-2-2</name>
</geneLocation>
<dbReference type="EMBL" id="CP036564">
    <property type="protein sequence ID" value="QBK62522.1"/>
    <property type="molecule type" value="Genomic_DNA"/>
</dbReference>
<evidence type="ECO:0000313" key="6">
    <source>
        <dbReference type="EMBL" id="WAZ72864.1"/>
    </source>
</evidence>
<geneLocation type="plasmid" evidence="6 10">
    <name>pZSt-lp29-2-2</name>
</geneLocation>
<dbReference type="AlphaFoldDB" id="A0A482CYV7"/>
<protein>
    <submittedName>
        <fullName evidence="5">Uncharacterized protein</fullName>
    </submittedName>
</protein>
<accession>A0A482CYV7</accession>
<name>A0A482CYV7_9SPIR</name>
<sequence>MSSDEFDYKELLKEAVEKHFSSFGDNSNVLEELIKAFVAKMFEFSNSNVLATSLHAYRMFFAILGMSEAEDLVLDIINKEKLPLNSNDSVIFDSCAYSEEEIRNIMKNSKGE</sequence>
<evidence type="ECO:0000313" key="9">
    <source>
        <dbReference type="Proteomes" id="UP000291995"/>
    </source>
</evidence>
<dbReference type="Proteomes" id="UP000230633">
    <property type="component" value="Plasmid pYekat-1-lp29-2-2"/>
</dbReference>
<evidence type="ECO:0000313" key="4">
    <source>
        <dbReference type="EMBL" id="QBK65130.1"/>
    </source>
</evidence>
<reference evidence="5" key="1">
    <citation type="submission" date="2019-03" db="EMBL/GenBank/DDBJ databases">
        <title>Whole genome sequencing of Borrelia miyamotoi strains isolated at the Russian territory.</title>
        <authorList>
            <person name="Kuleshov K.V."/>
            <person name="Platonov A.E."/>
            <person name="Goptar I.A."/>
            <person name="Shipulin G.A."/>
            <person name="Markelov M.L."/>
            <person name="Koetsveld J."/>
            <person name="Kolyasnikova N.M."/>
            <person name="Sarksyan D.S."/>
            <person name="Toporkova M.G."/>
            <person name="Hovius J.W."/>
        </authorList>
    </citation>
    <scope>NUCLEOTIDE SEQUENCE</scope>
    <source>
        <strain evidence="1 8">Yekat-1</strain>
        <strain evidence="5">Yekat-18</strain>
        <strain evidence="4">Yekat-21</strain>
        <strain evidence="3">Yekat-31</strain>
        <strain evidence="2">Yekat-76</strain>
        <plasmid evidence="1 8">pYekat-1-lp29-2-2</plasmid>
        <plasmid evidence="5">unnamed</plasmid>
    </source>
</reference>